<feature type="domain" description="Mechanosensitive ion channel MscS C-terminal" evidence="11">
    <location>
        <begin position="428"/>
        <end position="511"/>
    </location>
</feature>
<keyword evidence="6 7" id="KW-0472">Membrane</keyword>
<feature type="compositionally biased region" description="Low complexity" evidence="8">
    <location>
        <begin position="542"/>
        <end position="557"/>
    </location>
</feature>
<evidence type="ECO:0000256" key="5">
    <source>
        <dbReference type="ARBA" id="ARBA00022989"/>
    </source>
</evidence>
<dbReference type="Pfam" id="PF21082">
    <property type="entry name" value="MS_channel_3rd"/>
    <property type="match status" value="1"/>
</dbReference>
<dbReference type="PANTHER" id="PTHR30221:SF18">
    <property type="entry name" value="SLL0590 PROTEIN"/>
    <property type="match status" value="1"/>
</dbReference>
<keyword evidence="7" id="KW-0813">Transport</keyword>
<sequence>MLAPVRFLVFLTILLSGVLSGALAQGAPAQPAPTTTAPSAQLNVGARTIFVFRSSLAGFPPQDRAEGARKRLDKALALGGAQRTGTRAIEQGTQVLLDGRLLFLVTPDDVNTLAGDSTEEAAHEAAALLDKALQERREQATPRYFLIAGAWCLAATLAYWLVLRALGLLHRRVRAYSKRAVGRRLEQVRFRNVALFDAEHVVRFIRQAASALVWSARLFATFLWATFLLGHIPYFHDWGEQLRGYLAATAFDVAGGIGRALPGLVVVVVIAALARLAIRTAGSVLKRVESGELELGWLDRDTAPPTRRLVNVAIVLFALAMAYPYLPGSHTAAFQGLTVLAGLMVSIGGSSLVAQGASGLILMYTRTLRKGEYVRIGEAEGTVVELGMFETRLRTGLGAEIALPNALVLSNTTKNYSRAGGDAEFTVEAAVAIGYDTPWRQVHAMLQQAARETEGVLQEPAPFVAQTALSDFYIEYRLVAQARAASPREHVDVRSRLHGRIVDVFNLNGVQLTSPHFVQEPAKSHVLAPECWEPEPAPAPAPASALSATAAGATAPR</sequence>
<feature type="region of interest" description="Disordered" evidence="8">
    <location>
        <begin position="531"/>
        <end position="557"/>
    </location>
</feature>
<dbReference type="Gene3D" id="3.30.70.100">
    <property type="match status" value="1"/>
</dbReference>
<dbReference type="InterPro" id="IPR049278">
    <property type="entry name" value="MS_channel_C"/>
</dbReference>
<dbReference type="SUPFAM" id="SSF82689">
    <property type="entry name" value="Mechanosensitive channel protein MscS (YggB), C-terminal domain"/>
    <property type="match status" value="1"/>
</dbReference>
<dbReference type="SUPFAM" id="SSF50182">
    <property type="entry name" value="Sm-like ribonucleoproteins"/>
    <property type="match status" value="1"/>
</dbReference>
<keyword evidence="7" id="KW-0406">Ion transport</keyword>
<feature type="transmembrane region" description="Helical" evidence="7">
    <location>
        <begin position="309"/>
        <end position="326"/>
    </location>
</feature>
<keyword evidence="7" id="KW-0997">Cell inner membrane</keyword>
<feature type="chain" id="PRO_5047106278" description="Small-conductance mechanosensitive channel" evidence="9">
    <location>
        <begin position="30"/>
        <end position="557"/>
    </location>
</feature>
<comment type="similarity">
    <text evidence="2 7">Belongs to the MscS (TC 1.A.23) family.</text>
</comment>
<organism evidence="12 13">
    <name type="scientific">Massilia haematophila</name>
    <dbReference type="NCBI Taxonomy" id="457923"/>
    <lineage>
        <taxon>Bacteria</taxon>
        <taxon>Pseudomonadati</taxon>
        <taxon>Pseudomonadota</taxon>
        <taxon>Betaproteobacteria</taxon>
        <taxon>Burkholderiales</taxon>
        <taxon>Oxalobacteraceae</taxon>
        <taxon>Telluria group</taxon>
        <taxon>Massilia</taxon>
    </lineage>
</organism>
<dbReference type="Gene3D" id="2.30.30.60">
    <property type="match status" value="1"/>
</dbReference>
<evidence type="ECO:0000313" key="12">
    <source>
        <dbReference type="EMBL" id="MFC3458090.1"/>
    </source>
</evidence>
<dbReference type="Proteomes" id="UP001595665">
    <property type="component" value="Unassembled WGS sequence"/>
</dbReference>
<feature type="transmembrane region" description="Helical" evidence="7">
    <location>
        <begin position="332"/>
        <end position="365"/>
    </location>
</feature>
<evidence type="ECO:0000259" key="11">
    <source>
        <dbReference type="Pfam" id="PF21082"/>
    </source>
</evidence>
<evidence type="ECO:0000256" key="3">
    <source>
        <dbReference type="ARBA" id="ARBA00022475"/>
    </source>
</evidence>
<dbReference type="InterPro" id="IPR006685">
    <property type="entry name" value="MscS_channel_2nd"/>
</dbReference>
<keyword evidence="5 7" id="KW-1133">Transmembrane helix</keyword>
<evidence type="ECO:0000256" key="9">
    <source>
        <dbReference type="SAM" id="SignalP"/>
    </source>
</evidence>
<dbReference type="RefSeq" id="WP_379734506.1">
    <property type="nucleotide sequence ID" value="NZ_JBHRVV010000001.1"/>
</dbReference>
<proteinExistence type="inferred from homology"/>
<protein>
    <recommendedName>
        <fullName evidence="7">Small-conductance mechanosensitive channel</fullName>
    </recommendedName>
</protein>
<evidence type="ECO:0000259" key="10">
    <source>
        <dbReference type="Pfam" id="PF00924"/>
    </source>
</evidence>
<dbReference type="InterPro" id="IPR023408">
    <property type="entry name" value="MscS_beta-dom_sf"/>
</dbReference>
<evidence type="ECO:0000256" key="8">
    <source>
        <dbReference type="SAM" id="MobiDB-lite"/>
    </source>
</evidence>
<evidence type="ECO:0000256" key="2">
    <source>
        <dbReference type="ARBA" id="ARBA00008017"/>
    </source>
</evidence>
<reference evidence="13" key="1">
    <citation type="journal article" date="2019" name="Int. J. Syst. Evol. Microbiol.">
        <title>The Global Catalogue of Microorganisms (GCM) 10K type strain sequencing project: providing services to taxonomists for standard genome sequencing and annotation.</title>
        <authorList>
            <consortium name="The Broad Institute Genomics Platform"/>
            <consortium name="The Broad Institute Genome Sequencing Center for Infectious Disease"/>
            <person name="Wu L."/>
            <person name="Ma J."/>
        </authorList>
    </citation>
    <scope>NUCLEOTIDE SEQUENCE [LARGE SCALE GENOMIC DNA]</scope>
    <source>
        <strain evidence="13">CCM 7480</strain>
    </source>
</reference>
<feature type="domain" description="Mechanosensitive ion channel MscS" evidence="10">
    <location>
        <begin position="353"/>
        <end position="418"/>
    </location>
</feature>
<gene>
    <name evidence="12" type="ORF">ACFOPH_07480</name>
</gene>
<accession>A0ABV7PG01</accession>
<dbReference type="EMBL" id="JBHRVV010000001">
    <property type="protein sequence ID" value="MFC3458090.1"/>
    <property type="molecule type" value="Genomic_DNA"/>
</dbReference>
<dbReference type="InterPro" id="IPR045275">
    <property type="entry name" value="MscS_archaea/bacteria_type"/>
</dbReference>
<feature type="transmembrane region" description="Helical" evidence="7">
    <location>
        <begin position="144"/>
        <end position="169"/>
    </location>
</feature>
<comment type="subcellular location">
    <subcellularLocation>
        <location evidence="7">Cell inner membrane</location>
        <topology evidence="7">Multi-pass membrane protein</topology>
    </subcellularLocation>
    <subcellularLocation>
        <location evidence="1">Cell membrane</location>
        <topology evidence="1">Multi-pass membrane protein</topology>
    </subcellularLocation>
</comment>
<keyword evidence="7" id="KW-0407">Ion channel</keyword>
<dbReference type="PANTHER" id="PTHR30221">
    <property type="entry name" value="SMALL-CONDUCTANCE MECHANOSENSITIVE CHANNEL"/>
    <property type="match status" value="1"/>
</dbReference>
<comment type="caution">
    <text evidence="7">Lacks conserved residue(s) required for the propagation of feature annotation.</text>
</comment>
<keyword evidence="9" id="KW-0732">Signal</keyword>
<name>A0ABV7PG01_9BURK</name>
<feature type="transmembrane region" description="Helical" evidence="7">
    <location>
        <begin position="212"/>
        <end position="236"/>
    </location>
</feature>
<feature type="transmembrane region" description="Helical" evidence="7">
    <location>
        <begin position="256"/>
        <end position="278"/>
    </location>
</feature>
<evidence type="ECO:0000256" key="6">
    <source>
        <dbReference type="ARBA" id="ARBA00023136"/>
    </source>
</evidence>
<comment type="caution">
    <text evidence="12">The sequence shown here is derived from an EMBL/GenBank/DDBJ whole genome shotgun (WGS) entry which is preliminary data.</text>
</comment>
<evidence type="ECO:0000313" key="13">
    <source>
        <dbReference type="Proteomes" id="UP001595665"/>
    </source>
</evidence>
<comment type="function">
    <text evidence="7">Mechanosensitive channel that participates in the regulation of osmotic pressure changes within the cell, opening in response to stretch forces in the membrane lipid bilayer, without the need for other proteins. Contributes to normal resistance to hypoosmotic shock. Forms an ion channel of 1.0 nanosiemens conductance with a slight preference for anions.</text>
</comment>
<evidence type="ECO:0000256" key="7">
    <source>
        <dbReference type="RuleBase" id="RU369025"/>
    </source>
</evidence>
<keyword evidence="4 7" id="KW-0812">Transmembrane</keyword>
<dbReference type="InterPro" id="IPR011066">
    <property type="entry name" value="MscS_channel_C_sf"/>
</dbReference>
<evidence type="ECO:0000256" key="4">
    <source>
        <dbReference type="ARBA" id="ARBA00022692"/>
    </source>
</evidence>
<evidence type="ECO:0000256" key="1">
    <source>
        <dbReference type="ARBA" id="ARBA00004651"/>
    </source>
</evidence>
<comment type="subunit">
    <text evidence="7">Homoheptamer.</text>
</comment>
<dbReference type="InterPro" id="IPR010920">
    <property type="entry name" value="LSM_dom_sf"/>
</dbReference>
<dbReference type="Pfam" id="PF00924">
    <property type="entry name" value="MS_channel_2nd"/>
    <property type="match status" value="1"/>
</dbReference>
<keyword evidence="13" id="KW-1185">Reference proteome</keyword>
<keyword evidence="3" id="KW-1003">Cell membrane</keyword>
<feature type="signal peptide" evidence="9">
    <location>
        <begin position="1"/>
        <end position="29"/>
    </location>
</feature>